<gene>
    <name evidence="2" type="ORF">BJ964_007886</name>
</gene>
<evidence type="ECO:0000313" key="3">
    <source>
        <dbReference type="Proteomes" id="UP000590511"/>
    </source>
</evidence>
<evidence type="ECO:0000313" key="2">
    <source>
        <dbReference type="EMBL" id="MBB4753725.1"/>
    </source>
</evidence>
<name>A0A7W7HND0_9ACTN</name>
<dbReference type="AlphaFoldDB" id="A0A7W7HND0"/>
<protein>
    <submittedName>
        <fullName evidence="2">Uncharacterized protein</fullName>
    </submittedName>
</protein>
<reference evidence="2 3" key="1">
    <citation type="submission" date="2020-08" db="EMBL/GenBank/DDBJ databases">
        <title>Sequencing the genomes of 1000 actinobacteria strains.</title>
        <authorList>
            <person name="Klenk H.-P."/>
        </authorList>
    </citation>
    <scope>NUCLEOTIDE SEQUENCE [LARGE SCALE GENOMIC DNA]</scope>
    <source>
        <strain evidence="2 3">DSM 43150</strain>
    </source>
</reference>
<feature type="compositionally biased region" description="Basic residues" evidence="1">
    <location>
        <begin position="45"/>
        <end position="58"/>
    </location>
</feature>
<feature type="region of interest" description="Disordered" evidence="1">
    <location>
        <begin position="45"/>
        <end position="78"/>
    </location>
</feature>
<feature type="region of interest" description="Disordered" evidence="1">
    <location>
        <begin position="1"/>
        <end position="32"/>
    </location>
</feature>
<dbReference type="Proteomes" id="UP000590511">
    <property type="component" value="Unassembled WGS sequence"/>
</dbReference>
<organism evidence="2 3">
    <name type="scientific">Actinoplanes lobatus</name>
    <dbReference type="NCBI Taxonomy" id="113568"/>
    <lineage>
        <taxon>Bacteria</taxon>
        <taxon>Bacillati</taxon>
        <taxon>Actinomycetota</taxon>
        <taxon>Actinomycetes</taxon>
        <taxon>Micromonosporales</taxon>
        <taxon>Micromonosporaceae</taxon>
        <taxon>Actinoplanes</taxon>
    </lineage>
</organism>
<sequence>MARQATGAPLPLGGWLRSCSPSTRGATPDRHATPARRVIAVVLAKHPRRHPRPSRHSRQAGGYGRARQAPEAPPPAVTPLASGGWWRLVPVAPRGTRRKSLTVTVMGRMRLRGSSVLFWSLFLGCRRVDAKSPLRVFPVFAARFGRSPSAARVIRRHRCRSWVIVTERAILRHCGHPGVVFLVAHGRIRNPSTAGRVTRSDLERFTTRGGGKSFKIAQQRHAKRAKRAPVSGESLIFA</sequence>
<evidence type="ECO:0000256" key="1">
    <source>
        <dbReference type="SAM" id="MobiDB-lite"/>
    </source>
</evidence>
<proteinExistence type="predicted"/>
<dbReference type="EMBL" id="JACHNC010000001">
    <property type="protein sequence ID" value="MBB4753725.1"/>
    <property type="molecule type" value="Genomic_DNA"/>
</dbReference>
<accession>A0A7W7HND0</accession>
<comment type="caution">
    <text evidence="2">The sequence shown here is derived from an EMBL/GenBank/DDBJ whole genome shotgun (WGS) entry which is preliminary data.</text>
</comment>